<dbReference type="OrthoDB" id="6408997at2759"/>
<dbReference type="Pfam" id="PF24570">
    <property type="entry name" value="BACK_BPM_SPOP"/>
    <property type="match status" value="1"/>
</dbReference>
<proteinExistence type="inferred from homology"/>
<dbReference type="InterPro" id="IPR056423">
    <property type="entry name" value="BACK_BPM_SPOP"/>
</dbReference>
<feature type="domain" description="BTB" evidence="7">
    <location>
        <begin position="204"/>
        <end position="272"/>
    </location>
</feature>
<evidence type="ECO:0000313" key="10">
    <source>
        <dbReference type="Proteomes" id="UP000821853"/>
    </source>
</evidence>
<organism evidence="9 10">
    <name type="scientific">Haemaphysalis longicornis</name>
    <name type="common">Bush tick</name>
    <dbReference type="NCBI Taxonomy" id="44386"/>
    <lineage>
        <taxon>Eukaryota</taxon>
        <taxon>Metazoa</taxon>
        <taxon>Ecdysozoa</taxon>
        <taxon>Arthropoda</taxon>
        <taxon>Chelicerata</taxon>
        <taxon>Arachnida</taxon>
        <taxon>Acari</taxon>
        <taxon>Parasitiformes</taxon>
        <taxon>Ixodida</taxon>
        <taxon>Ixodoidea</taxon>
        <taxon>Ixodidae</taxon>
        <taxon>Haemaphysalinae</taxon>
        <taxon>Haemaphysalis</taxon>
    </lineage>
</organism>
<dbReference type="VEuPathDB" id="VectorBase:HLOH_055086"/>
<dbReference type="GO" id="GO:0030163">
    <property type="term" value="P:protein catabolic process"/>
    <property type="evidence" value="ECO:0007669"/>
    <property type="project" value="UniProtKB-ARBA"/>
</dbReference>
<dbReference type="AlphaFoldDB" id="A0A9J6GMI6"/>
<dbReference type="SMART" id="SM00061">
    <property type="entry name" value="MATH"/>
    <property type="match status" value="1"/>
</dbReference>
<evidence type="ECO:0008006" key="11">
    <source>
        <dbReference type="Google" id="ProtNLM"/>
    </source>
</evidence>
<keyword evidence="10" id="KW-1185">Reference proteome</keyword>
<dbReference type="Pfam" id="PF22486">
    <property type="entry name" value="MATH_2"/>
    <property type="match status" value="1"/>
</dbReference>
<comment type="subcellular location">
    <subcellularLocation>
        <location evidence="1">Nucleus</location>
    </subcellularLocation>
</comment>
<dbReference type="PROSITE" id="PS50144">
    <property type="entry name" value="MATH"/>
    <property type="match status" value="1"/>
</dbReference>
<evidence type="ECO:0000256" key="5">
    <source>
        <dbReference type="ARBA" id="ARBA00023242"/>
    </source>
</evidence>
<evidence type="ECO:0000256" key="4">
    <source>
        <dbReference type="ARBA" id="ARBA00022786"/>
    </source>
</evidence>
<evidence type="ECO:0000259" key="7">
    <source>
        <dbReference type="PROSITE" id="PS50097"/>
    </source>
</evidence>
<comment type="similarity">
    <text evidence="3">Belongs to the Tdpoz family.</text>
</comment>
<keyword evidence="5" id="KW-0539">Nucleus</keyword>
<comment type="pathway">
    <text evidence="2">Protein modification; protein ubiquitination.</text>
</comment>
<keyword evidence="4" id="KW-0833">Ubl conjugation pathway</keyword>
<comment type="caution">
    <text evidence="9">The sequence shown here is derived from an EMBL/GenBank/DDBJ whole genome shotgun (WGS) entry which is preliminary data.</text>
</comment>
<dbReference type="Pfam" id="PF00651">
    <property type="entry name" value="BTB"/>
    <property type="match status" value="1"/>
</dbReference>
<feature type="region of interest" description="Disordered" evidence="6">
    <location>
        <begin position="1"/>
        <end position="20"/>
    </location>
</feature>
<gene>
    <name evidence="9" type="ORF">HPB48_019140</name>
</gene>
<name>A0A9J6GMI6_HAELO</name>
<dbReference type="InterPro" id="IPR002083">
    <property type="entry name" value="MATH/TRAF_dom"/>
</dbReference>
<dbReference type="FunFam" id="2.60.210.10:FF:000003">
    <property type="entry name" value="Speckle-type POZ protein-like a"/>
    <property type="match status" value="1"/>
</dbReference>
<dbReference type="Gene3D" id="2.60.210.10">
    <property type="entry name" value="Apoptosis, Tumor Necrosis Factor Receptor Associated Protein 2, Chain A"/>
    <property type="match status" value="1"/>
</dbReference>
<dbReference type="EMBL" id="JABSTR010000007">
    <property type="protein sequence ID" value="KAH9375784.1"/>
    <property type="molecule type" value="Genomic_DNA"/>
</dbReference>
<evidence type="ECO:0000256" key="3">
    <source>
        <dbReference type="ARBA" id="ARBA00010846"/>
    </source>
</evidence>
<dbReference type="PROSITE" id="PS50097">
    <property type="entry name" value="BTB"/>
    <property type="match status" value="1"/>
</dbReference>
<dbReference type="SUPFAM" id="SSF54695">
    <property type="entry name" value="POZ domain"/>
    <property type="match status" value="1"/>
</dbReference>
<dbReference type="PANTHER" id="PTHR24413">
    <property type="entry name" value="SPECKLE-TYPE POZ PROTEIN"/>
    <property type="match status" value="1"/>
</dbReference>
<feature type="domain" description="MATH" evidence="8">
    <location>
        <begin position="34"/>
        <end position="164"/>
    </location>
</feature>
<evidence type="ECO:0000256" key="6">
    <source>
        <dbReference type="SAM" id="MobiDB-lite"/>
    </source>
</evidence>
<dbReference type="Gene3D" id="3.30.710.10">
    <property type="entry name" value="Potassium Channel Kv1.1, Chain A"/>
    <property type="match status" value="1"/>
</dbReference>
<evidence type="ECO:0000256" key="1">
    <source>
        <dbReference type="ARBA" id="ARBA00004123"/>
    </source>
</evidence>
<sequence>MPNRKRPVKRRPQDKVADGPVQDSWCCTHMKVDRFSQTWVISDFSRSREEIGEEIRSSAFPGRDDDKFEWRLRLNHNGRDEDTREYVSLFLLLVSCKVPEVRVRFKFSILTDGPEEMNVKDSMVAERFTEGDAWGSKRFIRRDLLLDPARGFLPGDKLTLYCELSVFGGAENTHGFSDPVVPFPVPELQLSDDFGRLFENEKFGDIILAAKGGGQLRAHKAVLAARSPVIAVVLENGGEERAPNRLDLTDVEHDVLREMLRFIYTDRAPNMEGIASDLLIAAHRFGLERLKVMCEEALFSDLCVETAADLLALADTHRAEQLKEHVVEFVKGHATDVMKTAGWRALVGQNPKLVAEAFEALATRRNSDDDACGPPPCKRAK</sequence>
<dbReference type="OMA" id="RQSEPDC"/>
<dbReference type="InterPro" id="IPR000210">
    <property type="entry name" value="BTB/POZ_dom"/>
</dbReference>
<evidence type="ECO:0000313" key="9">
    <source>
        <dbReference type="EMBL" id="KAH9375784.1"/>
    </source>
</evidence>
<evidence type="ECO:0000259" key="8">
    <source>
        <dbReference type="PROSITE" id="PS50144"/>
    </source>
</evidence>
<dbReference type="InterPro" id="IPR008974">
    <property type="entry name" value="TRAF-like"/>
</dbReference>
<dbReference type="Proteomes" id="UP000821853">
    <property type="component" value="Chromosome 5"/>
</dbReference>
<dbReference type="SUPFAM" id="SSF49599">
    <property type="entry name" value="TRAF domain-like"/>
    <property type="match status" value="1"/>
</dbReference>
<reference evidence="9 10" key="1">
    <citation type="journal article" date="2020" name="Cell">
        <title>Large-Scale Comparative Analyses of Tick Genomes Elucidate Their Genetic Diversity and Vector Capacities.</title>
        <authorList>
            <consortium name="Tick Genome and Microbiome Consortium (TIGMIC)"/>
            <person name="Jia N."/>
            <person name="Wang J."/>
            <person name="Shi W."/>
            <person name="Du L."/>
            <person name="Sun Y."/>
            <person name="Zhan W."/>
            <person name="Jiang J.F."/>
            <person name="Wang Q."/>
            <person name="Zhang B."/>
            <person name="Ji P."/>
            <person name="Bell-Sakyi L."/>
            <person name="Cui X.M."/>
            <person name="Yuan T.T."/>
            <person name="Jiang B.G."/>
            <person name="Yang W.F."/>
            <person name="Lam T.T."/>
            <person name="Chang Q.C."/>
            <person name="Ding S.J."/>
            <person name="Wang X.J."/>
            <person name="Zhu J.G."/>
            <person name="Ruan X.D."/>
            <person name="Zhao L."/>
            <person name="Wei J.T."/>
            <person name="Ye R.Z."/>
            <person name="Que T.C."/>
            <person name="Du C.H."/>
            <person name="Zhou Y.H."/>
            <person name="Cheng J.X."/>
            <person name="Dai P.F."/>
            <person name="Guo W.B."/>
            <person name="Han X.H."/>
            <person name="Huang E.J."/>
            <person name="Li L.F."/>
            <person name="Wei W."/>
            <person name="Gao Y.C."/>
            <person name="Liu J.Z."/>
            <person name="Shao H.Z."/>
            <person name="Wang X."/>
            <person name="Wang C.C."/>
            <person name="Yang T.C."/>
            <person name="Huo Q.B."/>
            <person name="Li W."/>
            <person name="Chen H.Y."/>
            <person name="Chen S.E."/>
            <person name="Zhou L.G."/>
            <person name="Ni X.B."/>
            <person name="Tian J.H."/>
            <person name="Sheng Y."/>
            <person name="Liu T."/>
            <person name="Pan Y.S."/>
            <person name="Xia L.Y."/>
            <person name="Li J."/>
            <person name="Zhao F."/>
            <person name="Cao W.C."/>
        </authorList>
    </citation>
    <scope>NUCLEOTIDE SEQUENCE [LARGE SCALE GENOMIC DNA]</scope>
    <source>
        <strain evidence="9">HaeL-2018</strain>
    </source>
</reference>
<dbReference type="SMART" id="SM00225">
    <property type="entry name" value="BTB"/>
    <property type="match status" value="1"/>
</dbReference>
<dbReference type="Gene3D" id="6.10.250.3030">
    <property type="match status" value="1"/>
</dbReference>
<accession>A0A9J6GMI6</accession>
<dbReference type="InterPro" id="IPR011333">
    <property type="entry name" value="SKP1/BTB/POZ_sf"/>
</dbReference>
<protein>
    <recommendedName>
        <fullName evidence="11">Speckle-type POZ protein</fullName>
    </recommendedName>
</protein>
<dbReference type="GO" id="GO:0005634">
    <property type="term" value="C:nucleus"/>
    <property type="evidence" value="ECO:0007669"/>
    <property type="project" value="UniProtKB-SubCell"/>
</dbReference>
<dbReference type="Gene3D" id="6.20.250.50">
    <property type="match status" value="1"/>
</dbReference>
<evidence type="ECO:0000256" key="2">
    <source>
        <dbReference type="ARBA" id="ARBA00004906"/>
    </source>
</evidence>
<feature type="compositionally biased region" description="Basic residues" evidence="6">
    <location>
        <begin position="1"/>
        <end position="10"/>
    </location>
</feature>